<dbReference type="AlphaFoldDB" id="A0AAE2DUS4"/>
<dbReference type="Proteomes" id="UP000032086">
    <property type="component" value="Unassembled WGS sequence"/>
</dbReference>
<dbReference type="InterPro" id="IPR009327">
    <property type="entry name" value="Cupin_DUF985"/>
</dbReference>
<evidence type="ECO:0000313" key="2">
    <source>
        <dbReference type="EMBL" id="KIP90700.1"/>
    </source>
</evidence>
<evidence type="ECO:0000259" key="1">
    <source>
        <dbReference type="Pfam" id="PF06172"/>
    </source>
</evidence>
<dbReference type="CDD" id="cd06121">
    <property type="entry name" value="cupin_YML079wp"/>
    <property type="match status" value="1"/>
</dbReference>
<reference evidence="2 3" key="1">
    <citation type="submission" date="2014-12" db="EMBL/GenBank/DDBJ databases">
        <title>16Stimator: statistical estimation of ribosomal gene copy numbers from draft genome assemblies.</title>
        <authorList>
            <person name="Perisin M.A."/>
            <person name="Vetter M."/>
            <person name="Gilbert J.A."/>
            <person name="Bergelson J."/>
        </authorList>
    </citation>
    <scope>NUCLEOTIDE SEQUENCE [LARGE SCALE GENOMIC DNA]</scope>
    <source>
        <strain evidence="2 3">MEP34</strain>
    </source>
</reference>
<proteinExistence type="predicted"/>
<dbReference type="PANTHER" id="PTHR33387:SF3">
    <property type="entry name" value="DUF985 DOMAIN-CONTAINING PROTEIN"/>
    <property type="match status" value="1"/>
</dbReference>
<dbReference type="InterPro" id="IPR014710">
    <property type="entry name" value="RmlC-like_jellyroll"/>
</dbReference>
<organism evidence="2 3">
    <name type="scientific">Pseudomonas fluorescens</name>
    <dbReference type="NCBI Taxonomy" id="294"/>
    <lineage>
        <taxon>Bacteria</taxon>
        <taxon>Pseudomonadati</taxon>
        <taxon>Pseudomonadota</taxon>
        <taxon>Gammaproteobacteria</taxon>
        <taxon>Pseudomonadales</taxon>
        <taxon>Pseudomonadaceae</taxon>
        <taxon>Pseudomonas</taxon>
    </lineage>
</organism>
<evidence type="ECO:0000313" key="3">
    <source>
        <dbReference type="Proteomes" id="UP000032086"/>
    </source>
</evidence>
<dbReference type="PANTHER" id="PTHR33387">
    <property type="entry name" value="RMLC-LIKE JELLY ROLL FOLD PROTEIN"/>
    <property type="match status" value="1"/>
</dbReference>
<dbReference type="SUPFAM" id="SSF51182">
    <property type="entry name" value="RmlC-like cupins"/>
    <property type="match status" value="1"/>
</dbReference>
<comment type="caution">
    <text evidence="2">The sequence shown here is derived from an EMBL/GenBank/DDBJ whole genome shotgun (WGS) entry which is preliminary data.</text>
</comment>
<dbReference type="RefSeq" id="WP_042609957.1">
    <property type="nucleotide sequence ID" value="NZ_JXQY01000028.1"/>
</dbReference>
<dbReference type="InterPro" id="IPR039935">
    <property type="entry name" value="YML079W-like"/>
</dbReference>
<name>A0AAE2DUS4_PSEFL</name>
<dbReference type="EMBL" id="JXQY01000028">
    <property type="protein sequence ID" value="KIP90700.1"/>
    <property type="molecule type" value="Genomic_DNA"/>
</dbReference>
<dbReference type="InterPro" id="IPR011051">
    <property type="entry name" value="RmlC_Cupin_sf"/>
</dbReference>
<dbReference type="Pfam" id="PF06172">
    <property type="entry name" value="Cupin_5"/>
    <property type="match status" value="1"/>
</dbReference>
<dbReference type="Gene3D" id="2.60.120.10">
    <property type="entry name" value="Jelly Rolls"/>
    <property type="match status" value="1"/>
</dbReference>
<feature type="domain" description="DUF985" evidence="1">
    <location>
        <begin position="29"/>
        <end position="107"/>
    </location>
</feature>
<gene>
    <name evidence="2" type="ORF">RU10_21200</name>
</gene>
<sequence length="132" mass="14845">MIQRQPNSTDVIAALNFEPHVEGGYYRRHSDILDYFHRGDAIEYNLIHAYGSLQTLVMSSDVLAGRQFLMHVPGRIWKASRLLEGSNGFGLISVVVSPGFEFADLEIGDRKELTARFPQHGALIEELTRGDE</sequence>
<protein>
    <recommendedName>
        <fullName evidence="1">DUF985 domain-containing protein</fullName>
    </recommendedName>
</protein>
<accession>A0AAE2DUS4</accession>